<accession>A0A813BRB0</accession>
<evidence type="ECO:0000256" key="1">
    <source>
        <dbReference type="SAM" id="MobiDB-lite"/>
    </source>
</evidence>
<keyword evidence="3" id="KW-1185">Reference proteome</keyword>
<dbReference type="OrthoDB" id="439498at2759"/>
<reference evidence="2" key="1">
    <citation type="submission" date="2021-02" db="EMBL/GenBank/DDBJ databases">
        <authorList>
            <person name="Dougan E. K."/>
            <person name="Rhodes N."/>
            <person name="Thang M."/>
            <person name="Chan C."/>
        </authorList>
    </citation>
    <scope>NUCLEOTIDE SEQUENCE</scope>
</reference>
<evidence type="ECO:0000313" key="2">
    <source>
        <dbReference type="EMBL" id="CAE7911417.1"/>
    </source>
</evidence>
<dbReference type="Proteomes" id="UP000601435">
    <property type="component" value="Unassembled WGS sequence"/>
</dbReference>
<comment type="caution">
    <text evidence="2">The sequence shown here is derived from an EMBL/GenBank/DDBJ whole genome shotgun (WGS) entry which is preliminary data.</text>
</comment>
<sequence length="109" mass="11929">MQQSYKDLVTKQAESITGTCDKPLTSHEPFNDALLKLFATITKQDVMMNNYVVRSKSYAKKGAASTKATPKRAAAAKPAKEKKEKKDKKPKKEKKATGPKTKKGADGAE</sequence>
<protein>
    <submittedName>
        <fullName evidence="2">Uncharacterized protein</fullName>
    </submittedName>
</protein>
<gene>
    <name evidence="2" type="ORF">SNEC2469_LOCUS31068</name>
</gene>
<feature type="compositionally biased region" description="Basic residues" evidence="1">
    <location>
        <begin position="85"/>
        <end position="94"/>
    </location>
</feature>
<feature type="region of interest" description="Disordered" evidence="1">
    <location>
        <begin position="1"/>
        <end position="26"/>
    </location>
</feature>
<feature type="compositionally biased region" description="Low complexity" evidence="1">
    <location>
        <begin position="63"/>
        <end position="77"/>
    </location>
</feature>
<evidence type="ECO:0000313" key="3">
    <source>
        <dbReference type="Proteomes" id="UP000601435"/>
    </source>
</evidence>
<name>A0A813BRB0_9DINO</name>
<dbReference type="EMBL" id="CAJNJA010074086">
    <property type="protein sequence ID" value="CAE7911417.1"/>
    <property type="molecule type" value="Genomic_DNA"/>
</dbReference>
<feature type="region of interest" description="Disordered" evidence="1">
    <location>
        <begin position="58"/>
        <end position="109"/>
    </location>
</feature>
<proteinExistence type="predicted"/>
<organism evidence="2 3">
    <name type="scientific">Symbiodinium necroappetens</name>
    <dbReference type="NCBI Taxonomy" id="1628268"/>
    <lineage>
        <taxon>Eukaryota</taxon>
        <taxon>Sar</taxon>
        <taxon>Alveolata</taxon>
        <taxon>Dinophyceae</taxon>
        <taxon>Suessiales</taxon>
        <taxon>Symbiodiniaceae</taxon>
        <taxon>Symbiodinium</taxon>
    </lineage>
</organism>
<dbReference type="AlphaFoldDB" id="A0A813BRB0"/>